<accession>A0ABT8WNQ1</accession>
<keyword evidence="1" id="KW-0812">Transmembrane</keyword>
<feature type="transmembrane region" description="Helical" evidence="1">
    <location>
        <begin position="12"/>
        <end position="34"/>
    </location>
</feature>
<gene>
    <name evidence="2" type="ORF">Q4Q40_11490</name>
</gene>
<dbReference type="RefSeq" id="WP_303301937.1">
    <property type="nucleotide sequence ID" value="NZ_BAABDA010000050.1"/>
</dbReference>
<comment type="caution">
    <text evidence="2">The sequence shown here is derived from an EMBL/GenBank/DDBJ whole genome shotgun (WGS) entry which is preliminary data.</text>
</comment>
<keyword evidence="1" id="KW-1133">Transmembrane helix</keyword>
<name>A0ABT8WNQ1_9FLAO</name>
<dbReference type="EMBL" id="JAUOEL010000003">
    <property type="protein sequence ID" value="MDO5974809.1"/>
    <property type="molecule type" value="Genomic_DNA"/>
</dbReference>
<keyword evidence="3" id="KW-1185">Reference proteome</keyword>
<sequence length="374" mass="42538">MDLKTERKIKFWLTTISKVLVIALVLFKLIDILFDKKDTTSLEKETLTAIPKEKQPKDSVFKKEPIAKQQKTPSIQIPNKKIEDQKNTVTTRATSLVYAKLHLVEDSFIWLEDKRKFVLKLANTTAALAENVTINVVLIYEKEQQSIPLKQEASVDAYGVLNIDFVASNLLHTTLPKTIMLCINHESKNAKQKNWYKYLLGNKVAGSGAIETRSVIYKTLSVSDGIYTNTSPNCIAPAKSSNKVNTTKDNDIALENIKSSTQLFLRGLNNKSEITIKNTTTAKLYTQLSFVDSNKYSYGFSNKIEIISHTKNTAIVKLFLTEKGRDTYLKQQASYDVENSSKKVSDFFNFLNRKGSYWEGRLVNQNSIWKFDVY</sequence>
<keyword evidence="1" id="KW-0472">Membrane</keyword>
<evidence type="ECO:0000256" key="1">
    <source>
        <dbReference type="SAM" id="Phobius"/>
    </source>
</evidence>
<evidence type="ECO:0000313" key="2">
    <source>
        <dbReference type="EMBL" id="MDO5974809.1"/>
    </source>
</evidence>
<proteinExistence type="predicted"/>
<evidence type="ECO:0000313" key="3">
    <source>
        <dbReference type="Proteomes" id="UP001176806"/>
    </source>
</evidence>
<protein>
    <submittedName>
        <fullName evidence="2">Uncharacterized protein</fullName>
    </submittedName>
</protein>
<organism evidence="2 3">
    <name type="scientific">Flavivirga jejuensis</name>
    <dbReference type="NCBI Taxonomy" id="870487"/>
    <lineage>
        <taxon>Bacteria</taxon>
        <taxon>Pseudomonadati</taxon>
        <taxon>Bacteroidota</taxon>
        <taxon>Flavobacteriia</taxon>
        <taxon>Flavobacteriales</taxon>
        <taxon>Flavobacteriaceae</taxon>
        <taxon>Flavivirga</taxon>
    </lineage>
</organism>
<reference evidence="2" key="1">
    <citation type="submission" date="2023-07" db="EMBL/GenBank/DDBJ databases">
        <title>Two novel species in the genus Flavivirga.</title>
        <authorList>
            <person name="Kwon K."/>
        </authorList>
    </citation>
    <scope>NUCLEOTIDE SEQUENCE</scope>
    <source>
        <strain evidence="2">KACC 14158</strain>
    </source>
</reference>
<dbReference type="Proteomes" id="UP001176806">
    <property type="component" value="Unassembled WGS sequence"/>
</dbReference>